<dbReference type="SMART" id="SM00409">
    <property type="entry name" value="IG"/>
    <property type="match status" value="2"/>
</dbReference>
<dbReference type="SUPFAM" id="SSF48726">
    <property type="entry name" value="Immunoglobulin"/>
    <property type="match status" value="2"/>
</dbReference>
<evidence type="ECO:0000259" key="7">
    <source>
        <dbReference type="PROSITE" id="PS50835"/>
    </source>
</evidence>
<sequence>MVGSSTVMGKSREGQGSGGKISLARDLLERQRPGIFPSSLGSQMVSVSLRVSAGSYGVAQSPEILAPEGSTITPPCSFFHPWKLVRPLRVTVLWRWQISYGPVIFDSSRGNQGCRSLVGDPEKYAVSLQIRNLTKADGTRYFCRILALTTEDVKEWQSVVGMLLTVKERGSYGVVQPPDISAPEGSTISLPCSFFHPWTLVRPLRVTVLWRWQNSYGPVIFDSSRGNQGRRSLVGDPEKHAASLQIRNLTKADGTRYFCRIQALTTEGVKEWQSIVGTLLTVMEWGNLTATSEPPGTEDTSSHRFWLFFTAVDLAVSLLLCFSLKIGIYVALFLGLQRQQSLPCINPPIIKEGATTH</sequence>
<reference evidence="8 9" key="1">
    <citation type="journal article" date="2008" name="Nature">
        <title>Genome analysis of the platypus reveals unique signatures of evolution.</title>
        <authorList>
            <person name="Warren W.C."/>
            <person name="Hillier L.W."/>
            <person name="Marshall Graves J.A."/>
            <person name="Birney E."/>
            <person name="Ponting C.P."/>
            <person name="Grutzner F."/>
            <person name="Belov K."/>
            <person name="Miller W."/>
            <person name="Clarke L."/>
            <person name="Chinwalla A.T."/>
            <person name="Yang S.P."/>
            <person name="Heger A."/>
            <person name="Locke D.P."/>
            <person name="Miethke P."/>
            <person name="Waters P.D."/>
            <person name="Veyrunes F."/>
            <person name="Fulton L."/>
            <person name="Fulton B."/>
            <person name="Graves T."/>
            <person name="Wallis J."/>
            <person name="Puente X.S."/>
            <person name="Lopez-Otin C."/>
            <person name="Ordonez G.R."/>
            <person name="Eichler E.E."/>
            <person name="Chen L."/>
            <person name="Cheng Z."/>
            <person name="Deakin J.E."/>
            <person name="Alsop A."/>
            <person name="Thompson K."/>
            <person name="Kirby P."/>
            <person name="Papenfuss A.T."/>
            <person name="Wakefield M.J."/>
            <person name="Olender T."/>
            <person name="Lancet D."/>
            <person name="Huttley G.A."/>
            <person name="Smit A.F."/>
            <person name="Pask A."/>
            <person name="Temple-Smith P."/>
            <person name="Batzer M.A."/>
            <person name="Walker J.A."/>
            <person name="Konkel M.K."/>
            <person name="Harris R.S."/>
            <person name="Whittington C.M."/>
            <person name="Wong E.S."/>
            <person name="Gemmell N.J."/>
            <person name="Buschiazzo E."/>
            <person name="Vargas Jentzsch I.M."/>
            <person name="Merkel A."/>
            <person name="Schmitz J."/>
            <person name="Zemann A."/>
            <person name="Churakov G."/>
            <person name="Kriegs J.O."/>
            <person name="Brosius J."/>
            <person name="Murchison E.P."/>
            <person name="Sachidanandam R."/>
            <person name="Smith C."/>
            <person name="Hannon G.J."/>
            <person name="Tsend-Ayush E."/>
            <person name="McMillan D."/>
            <person name="Attenborough R."/>
            <person name="Rens W."/>
            <person name="Ferguson-Smith M."/>
            <person name="Lefevre C.M."/>
            <person name="Sharp J.A."/>
            <person name="Nicholas K.R."/>
            <person name="Ray D.A."/>
            <person name="Kube M."/>
            <person name="Reinhardt R."/>
            <person name="Pringle T.H."/>
            <person name="Taylor J."/>
            <person name="Jones R.C."/>
            <person name="Nixon B."/>
            <person name="Dacheux J.L."/>
            <person name="Niwa H."/>
            <person name="Sekita Y."/>
            <person name="Huang X."/>
            <person name="Stark A."/>
            <person name="Kheradpour P."/>
            <person name="Kellis M."/>
            <person name="Flicek P."/>
            <person name="Chen Y."/>
            <person name="Webber C."/>
            <person name="Hardison R."/>
            <person name="Nelson J."/>
            <person name="Hallsworth-Pepin K."/>
            <person name="Delehaunty K."/>
            <person name="Markovic C."/>
            <person name="Minx P."/>
            <person name="Feng Y."/>
            <person name="Kremitzki C."/>
            <person name="Mitreva M."/>
            <person name="Glasscock J."/>
            <person name="Wylie T."/>
            <person name="Wohldmann P."/>
            <person name="Thiru P."/>
            <person name="Nhan M.N."/>
            <person name="Pohl C.S."/>
            <person name="Smith S.M."/>
            <person name="Hou S."/>
            <person name="Nefedov M."/>
            <person name="de Jong P.J."/>
            <person name="Renfree M.B."/>
            <person name="Mardis E.R."/>
            <person name="Wilson R.K."/>
        </authorList>
    </citation>
    <scope>NUCLEOTIDE SEQUENCE [LARGE SCALE GENOMIC DNA]</scope>
    <source>
        <strain evidence="8 9">Glennie</strain>
    </source>
</reference>
<evidence type="ECO:0000313" key="8">
    <source>
        <dbReference type="Ensembl" id="ENSOANP00000034782.1"/>
    </source>
</evidence>
<keyword evidence="3 6" id="KW-1133">Transmembrane helix</keyword>
<dbReference type="GeneTree" id="ENSGT00390000008831"/>
<evidence type="ECO:0000256" key="1">
    <source>
        <dbReference type="ARBA" id="ARBA00004167"/>
    </source>
</evidence>
<accession>A0A6I8N1E9</accession>
<reference evidence="8" key="2">
    <citation type="submission" date="2025-08" db="UniProtKB">
        <authorList>
            <consortium name="Ensembl"/>
        </authorList>
    </citation>
    <scope>IDENTIFICATION</scope>
    <source>
        <strain evidence="8">Glennie</strain>
    </source>
</reference>
<dbReference type="InterPro" id="IPR051694">
    <property type="entry name" value="Immunoregulatory_rcpt-like"/>
</dbReference>
<dbReference type="PANTHER" id="PTHR15549:SF26">
    <property type="entry name" value="AXIAL BUDDING PATTERN PROTEIN 2-RELATED"/>
    <property type="match status" value="1"/>
</dbReference>
<dbReference type="InterPro" id="IPR007110">
    <property type="entry name" value="Ig-like_dom"/>
</dbReference>
<evidence type="ECO:0000256" key="6">
    <source>
        <dbReference type="SAM" id="Phobius"/>
    </source>
</evidence>
<protein>
    <recommendedName>
        <fullName evidence="7">Ig-like domain-containing protein</fullName>
    </recommendedName>
</protein>
<proteinExistence type="predicted"/>
<name>A0A6I8N1E9_ORNAN</name>
<dbReference type="Pfam" id="PF07686">
    <property type="entry name" value="V-set"/>
    <property type="match status" value="1"/>
</dbReference>
<dbReference type="InParanoid" id="A0A6I8N1E9"/>
<evidence type="ECO:0000256" key="2">
    <source>
        <dbReference type="ARBA" id="ARBA00022692"/>
    </source>
</evidence>
<dbReference type="InterPro" id="IPR003599">
    <property type="entry name" value="Ig_sub"/>
</dbReference>
<evidence type="ECO:0000313" key="9">
    <source>
        <dbReference type="Proteomes" id="UP000002279"/>
    </source>
</evidence>
<dbReference type="AlphaFoldDB" id="A0A6I8N1E9"/>
<dbReference type="InterPro" id="IPR013106">
    <property type="entry name" value="Ig_V-set"/>
</dbReference>
<comment type="subcellular location">
    <subcellularLocation>
        <location evidence="1">Membrane</location>
        <topology evidence="1">Single-pass membrane protein</topology>
    </subcellularLocation>
</comment>
<dbReference type="PROSITE" id="PS50835">
    <property type="entry name" value="IG_LIKE"/>
    <property type="match status" value="1"/>
</dbReference>
<feature type="domain" description="Ig-like" evidence="7">
    <location>
        <begin position="171"/>
        <end position="276"/>
    </location>
</feature>
<dbReference type="PANTHER" id="PTHR15549">
    <property type="entry name" value="PAIRED IMMUNOGLOBULIN-LIKE TYPE 2 RECEPTOR"/>
    <property type="match status" value="1"/>
</dbReference>
<dbReference type="InterPro" id="IPR036179">
    <property type="entry name" value="Ig-like_dom_sf"/>
</dbReference>
<dbReference type="GO" id="GO:0071944">
    <property type="term" value="C:cell periphery"/>
    <property type="evidence" value="ECO:0007669"/>
    <property type="project" value="UniProtKB-ARBA"/>
</dbReference>
<dbReference type="InterPro" id="IPR013783">
    <property type="entry name" value="Ig-like_fold"/>
</dbReference>
<evidence type="ECO:0000256" key="5">
    <source>
        <dbReference type="SAM" id="MobiDB-lite"/>
    </source>
</evidence>
<keyword evidence="9" id="KW-1185">Reference proteome</keyword>
<organism evidence="8 9">
    <name type="scientific">Ornithorhynchus anatinus</name>
    <name type="common">Duckbill platypus</name>
    <dbReference type="NCBI Taxonomy" id="9258"/>
    <lineage>
        <taxon>Eukaryota</taxon>
        <taxon>Metazoa</taxon>
        <taxon>Chordata</taxon>
        <taxon>Craniata</taxon>
        <taxon>Vertebrata</taxon>
        <taxon>Euteleostomi</taxon>
        <taxon>Mammalia</taxon>
        <taxon>Monotremata</taxon>
        <taxon>Ornithorhynchidae</taxon>
        <taxon>Ornithorhynchus</taxon>
    </lineage>
</organism>
<keyword evidence="4 6" id="KW-0472">Membrane</keyword>
<dbReference type="Ensembl" id="ENSOANT00000056298.1">
    <property type="protein sequence ID" value="ENSOANP00000034782.1"/>
    <property type="gene ID" value="ENSOANG00000050887.1"/>
</dbReference>
<evidence type="ECO:0000256" key="4">
    <source>
        <dbReference type="ARBA" id="ARBA00023136"/>
    </source>
</evidence>
<keyword evidence="2 6" id="KW-0812">Transmembrane</keyword>
<feature type="transmembrane region" description="Helical" evidence="6">
    <location>
        <begin position="305"/>
        <end position="332"/>
    </location>
</feature>
<dbReference type="Bgee" id="ENSOANG00000050887">
    <property type="expression patterns" value="Expressed in fibroblast and 1 other cell type or tissue"/>
</dbReference>
<reference evidence="8" key="3">
    <citation type="submission" date="2025-09" db="UniProtKB">
        <authorList>
            <consortium name="Ensembl"/>
        </authorList>
    </citation>
    <scope>IDENTIFICATION</scope>
    <source>
        <strain evidence="8">Glennie</strain>
    </source>
</reference>
<dbReference type="Gene3D" id="2.60.40.10">
    <property type="entry name" value="Immunoglobulins"/>
    <property type="match status" value="2"/>
</dbReference>
<evidence type="ECO:0000256" key="3">
    <source>
        <dbReference type="ARBA" id="ARBA00022989"/>
    </source>
</evidence>
<dbReference type="Proteomes" id="UP000002279">
    <property type="component" value="Chromosome X5"/>
</dbReference>
<dbReference type="GO" id="GO:0016020">
    <property type="term" value="C:membrane"/>
    <property type="evidence" value="ECO:0007669"/>
    <property type="project" value="UniProtKB-SubCell"/>
</dbReference>
<feature type="region of interest" description="Disordered" evidence="5">
    <location>
        <begin position="1"/>
        <end position="22"/>
    </location>
</feature>